<evidence type="ECO:0000256" key="3">
    <source>
        <dbReference type="PROSITE-ProRule" id="PRU00221"/>
    </source>
</evidence>
<dbReference type="EMBL" id="CAKOGP040000001">
    <property type="protein sequence ID" value="CAJ1910103.1"/>
    <property type="molecule type" value="Genomic_DNA"/>
</dbReference>
<evidence type="ECO:0000313" key="6">
    <source>
        <dbReference type="Proteomes" id="UP001295423"/>
    </source>
</evidence>
<dbReference type="InterPro" id="IPR051959">
    <property type="entry name" value="PAK1-Kinase_Regulator"/>
</dbReference>
<proteinExistence type="predicted"/>
<dbReference type="SUPFAM" id="SSF50978">
    <property type="entry name" value="WD40 repeat-like"/>
    <property type="match status" value="1"/>
</dbReference>
<feature type="region of interest" description="Disordered" evidence="4">
    <location>
        <begin position="329"/>
        <end position="356"/>
    </location>
</feature>
<evidence type="ECO:0000256" key="2">
    <source>
        <dbReference type="ARBA" id="ARBA00022737"/>
    </source>
</evidence>
<protein>
    <submittedName>
        <fullName evidence="5">Uncharacterized protein</fullName>
    </submittedName>
</protein>
<organism evidence="5 6">
    <name type="scientific">Cylindrotheca closterium</name>
    <dbReference type="NCBI Taxonomy" id="2856"/>
    <lineage>
        <taxon>Eukaryota</taxon>
        <taxon>Sar</taxon>
        <taxon>Stramenopiles</taxon>
        <taxon>Ochrophyta</taxon>
        <taxon>Bacillariophyta</taxon>
        <taxon>Bacillariophyceae</taxon>
        <taxon>Bacillariophycidae</taxon>
        <taxon>Bacillariales</taxon>
        <taxon>Bacillariaceae</taxon>
        <taxon>Cylindrotheca</taxon>
    </lineage>
</organism>
<dbReference type="PROSITE" id="PS50082">
    <property type="entry name" value="WD_REPEATS_2"/>
    <property type="match status" value="1"/>
</dbReference>
<dbReference type="Proteomes" id="UP001295423">
    <property type="component" value="Unassembled WGS sequence"/>
</dbReference>
<evidence type="ECO:0000313" key="5">
    <source>
        <dbReference type="EMBL" id="CAJ1910103.1"/>
    </source>
</evidence>
<dbReference type="Pfam" id="PF00400">
    <property type="entry name" value="WD40"/>
    <property type="match status" value="1"/>
</dbReference>
<accession>A0AAD2CCF3</accession>
<comment type="caution">
    <text evidence="5">The sequence shown here is derived from an EMBL/GenBank/DDBJ whole genome shotgun (WGS) entry which is preliminary data.</text>
</comment>
<reference evidence="5" key="1">
    <citation type="submission" date="2023-08" db="EMBL/GenBank/DDBJ databases">
        <authorList>
            <person name="Audoor S."/>
            <person name="Bilcke G."/>
        </authorList>
    </citation>
    <scope>NUCLEOTIDE SEQUENCE</scope>
</reference>
<dbReference type="Gene3D" id="2.130.10.10">
    <property type="entry name" value="YVTN repeat-like/Quinoprotein amine dehydrogenase"/>
    <property type="match status" value="1"/>
</dbReference>
<keyword evidence="2" id="KW-0677">Repeat</keyword>
<feature type="region of interest" description="Disordered" evidence="4">
    <location>
        <begin position="451"/>
        <end position="474"/>
    </location>
</feature>
<feature type="compositionally biased region" description="Acidic residues" evidence="4">
    <location>
        <begin position="332"/>
        <end position="356"/>
    </location>
</feature>
<keyword evidence="1 3" id="KW-0853">WD repeat</keyword>
<keyword evidence="6" id="KW-1185">Reference proteome</keyword>
<dbReference type="PANTHER" id="PTHR44675:SF1">
    <property type="entry name" value="P21-ACTIVATED PROTEIN KINASE-INTERACTING PROTEIN 1"/>
    <property type="match status" value="1"/>
</dbReference>
<dbReference type="AlphaFoldDB" id="A0AAD2CCF3"/>
<dbReference type="PROSITE" id="PS50294">
    <property type="entry name" value="WD_REPEATS_REGION"/>
    <property type="match status" value="1"/>
</dbReference>
<dbReference type="PROSITE" id="PS00678">
    <property type="entry name" value="WD_REPEATS_1"/>
    <property type="match status" value="1"/>
</dbReference>
<sequence length="474" mass="51465">MSTKLPRGLVVAAGTYDGVLAGWEFPQKDHDDKEDTSSKMELTFATGVHEGSIRSLTIAASPQPDIPGSLLSCGYDEALRTHDWKKRLTSSGEIRTPSDFGTPICSSFAPPTQHSTHCIIGFTTGKICIYKKRDWAVQHVLAGHEGGVASIAVHPSGKLALSGGNTDGKLKLWDLTKGRLSFVDKIKPASAVRGRTKYDPIVSMTWSKDGQFYGLCHGPHITVREVATGKELLDVDLPSKINEIGLMSGPEGLFVVAACNDGSLPVLAVEDSDDESRRAIMAIEPVDALLAREERFKSIKVVKNYFIVTANSAGVVSVMNLAGAIKMIMSDPPEDDDDDDSAASNSESDDDDENEADDMDLAVDIVHSTQLGSGARITCLAAWCDETPDEEIDTISDDNDDEEEENVVVVEEEPPKARVYERVQDTLKRKHMGQDVTMDAAAVKKARSLVAQAKSMKTKKDNKKKKKKKTTSKD</sequence>
<dbReference type="InterPro" id="IPR015943">
    <property type="entry name" value="WD40/YVTN_repeat-like_dom_sf"/>
</dbReference>
<evidence type="ECO:0000256" key="1">
    <source>
        <dbReference type="ARBA" id="ARBA00022574"/>
    </source>
</evidence>
<dbReference type="InterPro" id="IPR036322">
    <property type="entry name" value="WD40_repeat_dom_sf"/>
</dbReference>
<feature type="compositionally biased region" description="Basic residues" evidence="4">
    <location>
        <begin position="456"/>
        <end position="474"/>
    </location>
</feature>
<dbReference type="PANTHER" id="PTHR44675">
    <property type="entry name" value="PAK1 INTERACTING PROTEIN 1"/>
    <property type="match status" value="1"/>
</dbReference>
<dbReference type="SMART" id="SM00320">
    <property type="entry name" value="WD40"/>
    <property type="match status" value="2"/>
</dbReference>
<gene>
    <name evidence="5" type="ORF">CYCCA115_LOCUS561</name>
</gene>
<feature type="repeat" description="WD" evidence="3">
    <location>
        <begin position="141"/>
        <end position="183"/>
    </location>
</feature>
<dbReference type="InterPro" id="IPR001680">
    <property type="entry name" value="WD40_rpt"/>
</dbReference>
<dbReference type="InterPro" id="IPR019775">
    <property type="entry name" value="WD40_repeat_CS"/>
</dbReference>
<evidence type="ECO:0000256" key="4">
    <source>
        <dbReference type="SAM" id="MobiDB-lite"/>
    </source>
</evidence>
<name>A0AAD2CCF3_9STRA</name>